<organism evidence="2 3">
    <name type="scientific">Austropuccinia psidii MF-1</name>
    <dbReference type="NCBI Taxonomy" id="1389203"/>
    <lineage>
        <taxon>Eukaryota</taxon>
        <taxon>Fungi</taxon>
        <taxon>Dikarya</taxon>
        <taxon>Basidiomycota</taxon>
        <taxon>Pucciniomycotina</taxon>
        <taxon>Pucciniomycetes</taxon>
        <taxon>Pucciniales</taxon>
        <taxon>Sphaerophragmiaceae</taxon>
        <taxon>Austropuccinia</taxon>
    </lineage>
</organism>
<protein>
    <submittedName>
        <fullName evidence="2">Uncharacterized protein</fullName>
    </submittedName>
</protein>
<evidence type="ECO:0000313" key="3">
    <source>
        <dbReference type="Proteomes" id="UP000765509"/>
    </source>
</evidence>
<accession>A0A9Q3K631</accession>
<gene>
    <name evidence="2" type="ORF">O181_115173</name>
</gene>
<proteinExistence type="predicted"/>
<comment type="caution">
    <text evidence="2">The sequence shown here is derived from an EMBL/GenBank/DDBJ whole genome shotgun (WGS) entry which is preliminary data.</text>
</comment>
<keyword evidence="3" id="KW-1185">Reference proteome</keyword>
<dbReference type="EMBL" id="AVOT02096302">
    <property type="protein sequence ID" value="MBW0575458.1"/>
    <property type="molecule type" value="Genomic_DNA"/>
</dbReference>
<dbReference type="Proteomes" id="UP000765509">
    <property type="component" value="Unassembled WGS sequence"/>
</dbReference>
<dbReference type="AlphaFoldDB" id="A0A9Q3K631"/>
<name>A0A9Q3K631_9BASI</name>
<reference evidence="2" key="1">
    <citation type="submission" date="2021-03" db="EMBL/GenBank/DDBJ databases">
        <title>Draft genome sequence of rust myrtle Austropuccinia psidii MF-1, a brazilian biotype.</title>
        <authorList>
            <person name="Quecine M.C."/>
            <person name="Pachon D.M.R."/>
            <person name="Bonatelli M.L."/>
            <person name="Correr F.H."/>
            <person name="Franceschini L.M."/>
            <person name="Leite T.F."/>
            <person name="Margarido G.R.A."/>
            <person name="Almeida C.A."/>
            <person name="Ferrarezi J.A."/>
            <person name="Labate C.A."/>
        </authorList>
    </citation>
    <scope>NUCLEOTIDE SEQUENCE</scope>
    <source>
        <strain evidence="2">MF-1</strain>
    </source>
</reference>
<evidence type="ECO:0000256" key="1">
    <source>
        <dbReference type="SAM" id="MobiDB-lite"/>
    </source>
</evidence>
<evidence type="ECO:0000313" key="2">
    <source>
        <dbReference type="EMBL" id="MBW0575458.1"/>
    </source>
</evidence>
<feature type="region of interest" description="Disordered" evidence="1">
    <location>
        <begin position="1"/>
        <end position="20"/>
    </location>
</feature>
<sequence length="73" mass="8480">MHQGKSCVNRRQLTSRRTARQDNVNCHMRMSLKAQTHFNTICNVWKISPLWLPHSHLIHLDALHAYAPAPPSR</sequence>